<keyword evidence="7" id="KW-0158">Chromosome</keyword>
<evidence type="ECO:0000256" key="4">
    <source>
        <dbReference type="ARBA" id="ARBA00004613"/>
    </source>
</evidence>
<proteinExistence type="inferred from homology"/>
<evidence type="ECO:0000256" key="14">
    <source>
        <dbReference type="ARBA" id="ARBA00045203"/>
    </source>
</evidence>
<organism evidence="18 19">
    <name type="scientific">Phascolarctos cinereus</name>
    <name type="common">Koala</name>
    <dbReference type="NCBI Taxonomy" id="38626"/>
    <lineage>
        <taxon>Eukaryota</taxon>
        <taxon>Metazoa</taxon>
        <taxon>Chordata</taxon>
        <taxon>Craniata</taxon>
        <taxon>Vertebrata</taxon>
        <taxon>Euteleostomi</taxon>
        <taxon>Mammalia</taxon>
        <taxon>Metatheria</taxon>
        <taxon>Diprotodontia</taxon>
        <taxon>Phascolarctidae</taxon>
        <taxon>Phascolarctos</taxon>
    </lineage>
</organism>
<evidence type="ECO:0000256" key="2">
    <source>
        <dbReference type="ARBA" id="ARBA00004286"/>
    </source>
</evidence>
<evidence type="ECO:0000256" key="1">
    <source>
        <dbReference type="ARBA" id="ARBA00004123"/>
    </source>
</evidence>
<dbReference type="Pfam" id="PF15095">
    <property type="entry name" value="IL33_bt"/>
    <property type="match status" value="1"/>
</dbReference>
<keyword evidence="18" id="KW-1185">Reference proteome</keyword>
<evidence type="ECO:0000256" key="5">
    <source>
        <dbReference type="ARBA" id="ARBA00007933"/>
    </source>
</evidence>
<dbReference type="GO" id="GO:0005125">
    <property type="term" value="F:cytokine activity"/>
    <property type="evidence" value="ECO:0007669"/>
    <property type="project" value="UniProtKB-KW"/>
</dbReference>
<dbReference type="GO" id="GO:0001819">
    <property type="term" value="P:positive regulation of cytokine production"/>
    <property type="evidence" value="ECO:0007669"/>
    <property type="project" value="TreeGrafter"/>
</dbReference>
<evidence type="ECO:0000256" key="10">
    <source>
        <dbReference type="ARBA" id="ARBA00022525"/>
    </source>
</evidence>
<sequence>MKNLNGKQKNITNQKSKKTSQKPGVSNSGKDYQIIHKNLRSRCTVGNEASIIRHKMRSYQVKNMQFTSKQSTLNSFPPGFSNSGESYQIIYKNLRSRCIVGNEASVFRSAMRRQQAVHEAPFIKKRQKENRQYIDNKTFDSFPPELKSTKHYAGLNTSKNKAVIFSFDNGKPEILVEDLVGNQDRGLLSVEFFTSETSDEEDLFLPVVGLKLRHSDTDFQVLANDKNIELHESESQNSALKNKYFILRHKSELVSFECLSSQGLYIGVEEDQLKLMEKKDDEACMFQLLTE</sequence>
<evidence type="ECO:0000256" key="6">
    <source>
        <dbReference type="ARBA" id="ARBA00016804"/>
    </source>
</evidence>
<evidence type="ECO:0000256" key="7">
    <source>
        <dbReference type="ARBA" id="ARBA00022454"/>
    </source>
</evidence>
<dbReference type="Gene3D" id="2.80.10.50">
    <property type="match status" value="1"/>
</dbReference>
<dbReference type="RefSeq" id="XP_020862007.1">
    <property type="nucleotide sequence ID" value="XM_021006348.1"/>
</dbReference>
<dbReference type="RefSeq" id="XP_020862006.1">
    <property type="nucleotide sequence ID" value="XM_021006347.1"/>
</dbReference>
<evidence type="ECO:0000313" key="18">
    <source>
        <dbReference type="Proteomes" id="UP000515140"/>
    </source>
</evidence>
<accession>A0A6P5LTZ6</accession>
<name>A0A6P5LTZ6_PHACI</name>
<keyword evidence="11" id="KW-0804">Transcription</keyword>
<dbReference type="CTD" id="90865"/>
<evidence type="ECO:0000313" key="19">
    <source>
        <dbReference type="RefSeq" id="XP_020862005.1"/>
    </source>
</evidence>
<feature type="compositionally biased region" description="Polar residues" evidence="16">
    <location>
        <begin position="21"/>
        <end position="30"/>
    </location>
</feature>
<dbReference type="KEGG" id="pcw:110221649"/>
<evidence type="ECO:0000256" key="3">
    <source>
        <dbReference type="ARBA" id="ARBA00004398"/>
    </source>
</evidence>
<dbReference type="GO" id="GO:0030133">
    <property type="term" value="C:transport vesicle"/>
    <property type="evidence" value="ECO:0007669"/>
    <property type="project" value="UniProtKB-SubCell"/>
</dbReference>
<dbReference type="InterPro" id="IPR053902">
    <property type="entry name" value="IL33_C"/>
</dbReference>
<keyword evidence="10" id="KW-0964">Secreted</keyword>
<dbReference type="GO" id="GO:0005634">
    <property type="term" value="C:nucleus"/>
    <property type="evidence" value="ECO:0007669"/>
    <property type="project" value="UniProtKB-SubCell"/>
</dbReference>
<evidence type="ECO:0000313" key="21">
    <source>
        <dbReference type="RefSeq" id="XP_020862007.1"/>
    </source>
</evidence>
<evidence type="ECO:0000256" key="9">
    <source>
        <dbReference type="ARBA" id="ARBA00022514"/>
    </source>
</evidence>
<gene>
    <name evidence="19 20 21" type="primary">IL33</name>
</gene>
<evidence type="ECO:0000259" key="17">
    <source>
        <dbReference type="Pfam" id="PF15095"/>
    </source>
</evidence>
<keyword evidence="9" id="KW-0202">Cytokine</keyword>
<dbReference type="GeneID" id="110221649"/>
<dbReference type="GO" id="GO:0005615">
    <property type="term" value="C:extracellular space"/>
    <property type="evidence" value="ECO:0007669"/>
    <property type="project" value="UniProtKB-KW"/>
</dbReference>
<feature type="region of interest" description="Disordered" evidence="16">
    <location>
        <begin position="1"/>
        <end position="31"/>
    </location>
</feature>
<dbReference type="GO" id="GO:0050729">
    <property type="term" value="P:positive regulation of inflammatory response"/>
    <property type="evidence" value="ECO:0007669"/>
    <property type="project" value="TreeGrafter"/>
</dbReference>
<comment type="function">
    <text evidence="14">In quiescent endothelia the uncleaved form is constitutively and abundantly expressed, and acts as a chromatin-associated nuclear factor with transcriptional repressor properties, it may sequester nuclear NF-kappaB/RELA, lowering expression of its targets. This form is rapidely lost upon angiogenic or pro-inflammatory activation.</text>
</comment>
<evidence type="ECO:0000256" key="16">
    <source>
        <dbReference type="SAM" id="MobiDB-lite"/>
    </source>
</evidence>
<dbReference type="GO" id="GO:0005694">
    <property type="term" value="C:chromosome"/>
    <property type="evidence" value="ECO:0007669"/>
    <property type="project" value="UniProtKB-SubCell"/>
</dbReference>
<feature type="domain" description="Interleukin 33 C-terminal" evidence="17">
    <location>
        <begin position="149"/>
        <end position="282"/>
    </location>
</feature>
<dbReference type="RefSeq" id="XP_020862005.1">
    <property type="nucleotide sequence ID" value="XM_021006346.1"/>
</dbReference>
<feature type="compositionally biased region" description="Polar residues" evidence="16">
    <location>
        <begin position="1"/>
        <end position="14"/>
    </location>
</feature>
<dbReference type="InterPro" id="IPR026145">
    <property type="entry name" value="IL-33"/>
</dbReference>
<evidence type="ECO:0000313" key="20">
    <source>
        <dbReference type="RefSeq" id="XP_020862006.1"/>
    </source>
</evidence>
<evidence type="ECO:0000256" key="12">
    <source>
        <dbReference type="ARBA" id="ARBA00023242"/>
    </source>
</evidence>
<evidence type="ECO:0000256" key="8">
    <source>
        <dbReference type="ARBA" id="ARBA00022490"/>
    </source>
</evidence>
<evidence type="ECO:0000256" key="15">
    <source>
        <dbReference type="ARBA" id="ARBA00046367"/>
    </source>
</evidence>
<protein>
    <recommendedName>
        <fullName evidence="6">Interleukin-33</fullName>
    </recommendedName>
</protein>
<keyword evidence="13" id="KW-0968">Cytoplasmic vesicle</keyword>
<dbReference type="PANTHER" id="PTHR21114:SF0">
    <property type="entry name" value="INTERLEUKIN-33"/>
    <property type="match status" value="1"/>
</dbReference>
<keyword evidence="12" id="KW-0539">Nucleus</keyword>
<evidence type="ECO:0000256" key="11">
    <source>
        <dbReference type="ARBA" id="ARBA00023163"/>
    </source>
</evidence>
<evidence type="ECO:0000256" key="13">
    <source>
        <dbReference type="ARBA" id="ARBA00023329"/>
    </source>
</evidence>
<dbReference type="Proteomes" id="UP000515140">
    <property type="component" value="Unplaced"/>
</dbReference>
<reference evidence="19 20" key="1">
    <citation type="submission" date="2025-04" db="UniProtKB">
        <authorList>
            <consortium name="RefSeq"/>
        </authorList>
    </citation>
    <scope>IDENTIFICATION</scope>
    <source>
        <tissue evidence="19 20">Spleen</tissue>
    </source>
</reference>
<keyword evidence="8" id="KW-0963">Cytoplasm</keyword>
<comment type="subunit">
    <text evidence="15">Forms a 1:1:1 heterotrimeric complex with its primary high-affinity receptor IL1RL1 and the coreceptor IL1RAP. Interacts with cargo receptor TMED10; the interaction mediates the translocation from the cytoplasm into the ERGIC (endoplasmic reticulum-Golgi intermediate compartment) and thereby secretion.</text>
</comment>
<dbReference type="PANTHER" id="PTHR21114">
    <property type="entry name" value="DVS27 PROTEIN"/>
    <property type="match status" value="1"/>
</dbReference>
<comment type="subcellular location">
    <subcellularLocation>
        <location evidence="2">Chromosome</location>
    </subcellularLocation>
    <subcellularLocation>
        <location evidence="3">Cytoplasmic vesicle</location>
        <location evidence="3">Secretory vesicle</location>
    </subcellularLocation>
    <subcellularLocation>
        <location evidence="1">Nucleus</location>
    </subcellularLocation>
    <subcellularLocation>
        <location evidence="4">Secreted</location>
    </subcellularLocation>
</comment>
<comment type="similarity">
    <text evidence="5">Belongs to the IL-1 family. Highly divergent.</text>
</comment>
<dbReference type="AlphaFoldDB" id="A0A6P5LTZ6"/>